<dbReference type="AlphaFoldDB" id="R8BRK7"/>
<sequence length="117" mass="13117">MMRLTTTIIPEYFQNQNDAIDAGTLSAEKINLVALGINNGWIDATIQYGAYVDFAYNNSYRQLINESEYVSLKEEFETGCLPRLQACPGETGTDAACQDADDFCYENVEAYVMDDRS</sequence>
<keyword evidence="2 6" id="KW-0121">Carboxypeptidase</keyword>
<dbReference type="HOGENOM" id="CLU_2086462_0_0_1"/>
<accession>R8BRK7</accession>
<dbReference type="GeneID" id="19322809"/>
<evidence type="ECO:0000256" key="2">
    <source>
        <dbReference type="ARBA" id="ARBA00022645"/>
    </source>
</evidence>
<dbReference type="Gene3D" id="1.10.287.410">
    <property type="match status" value="1"/>
</dbReference>
<keyword evidence="3" id="KW-0645">Protease</keyword>
<proteinExistence type="inferred from homology"/>
<dbReference type="OrthoDB" id="443318at2759"/>
<gene>
    <name evidence="6" type="ORF">UCRPA7_2549</name>
</gene>
<dbReference type="RefSeq" id="XP_007913316.1">
    <property type="nucleotide sequence ID" value="XM_007915125.1"/>
</dbReference>
<dbReference type="InterPro" id="IPR029058">
    <property type="entry name" value="AB_hydrolase_fold"/>
</dbReference>
<evidence type="ECO:0000256" key="3">
    <source>
        <dbReference type="ARBA" id="ARBA00022670"/>
    </source>
</evidence>
<protein>
    <submittedName>
        <fullName evidence="6">Putative carboxypeptidase s1 protein</fullName>
    </submittedName>
</protein>
<reference evidence="7" key="1">
    <citation type="journal article" date="2013" name="Genome Announc.">
        <title>Draft genome sequence of the ascomycete Phaeoacremonium aleophilum strain UCR-PA7, a causal agent of the esca disease complex in grapevines.</title>
        <authorList>
            <person name="Blanco-Ulate B."/>
            <person name="Rolshausen P."/>
            <person name="Cantu D."/>
        </authorList>
    </citation>
    <scope>NUCLEOTIDE SEQUENCE [LARGE SCALE GENOMIC DNA]</scope>
    <source>
        <strain evidence="7">UCR-PA7</strain>
    </source>
</reference>
<keyword evidence="5" id="KW-0325">Glycoprotein</keyword>
<evidence type="ECO:0000256" key="4">
    <source>
        <dbReference type="ARBA" id="ARBA00022801"/>
    </source>
</evidence>
<keyword evidence="4" id="KW-0378">Hydrolase</keyword>
<dbReference type="GO" id="GO:0004185">
    <property type="term" value="F:serine-type carboxypeptidase activity"/>
    <property type="evidence" value="ECO:0007669"/>
    <property type="project" value="InterPro"/>
</dbReference>
<dbReference type="SUPFAM" id="SSF53474">
    <property type="entry name" value="alpha/beta-Hydrolases"/>
    <property type="match status" value="1"/>
</dbReference>
<evidence type="ECO:0000256" key="5">
    <source>
        <dbReference type="ARBA" id="ARBA00023180"/>
    </source>
</evidence>
<dbReference type="GO" id="GO:0006508">
    <property type="term" value="P:proteolysis"/>
    <property type="evidence" value="ECO:0007669"/>
    <property type="project" value="UniProtKB-KW"/>
</dbReference>
<comment type="similarity">
    <text evidence="1">Belongs to the peptidase S10 family.</text>
</comment>
<dbReference type="Pfam" id="PF00450">
    <property type="entry name" value="Peptidase_S10"/>
    <property type="match status" value="1"/>
</dbReference>
<evidence type="ECO:0000313" key="7">
    <source>
        <dbReference type="Proteomes" id="UP000014074"/>
    </source>
</evidence>
<dbReference type="EMBL" id="KB932940">
    <property type="protein sequence ID" value="EOO01959.1"/>
    <property type="molecule type" value="Genomic_DNA"/>
</dbReference>
<evidence type="ECO:0000313" key="6">
    <source>
        <dbReference type="EMBL" id="EOO01959.1"/>
    </source>
</evidence>
<dbReference type="Gene3D" id="3.40.50.1820">
    <property type="entry name" value="alpha/beta hydrolase"/>
    <property type="match status" value="1"/>
</dbReference>
<organism evidence="6 7">
    <name type="scientific">Phaeoacremonium minimum (strain UCR-PA7)</name>
    <name type="common">Esca disease fungus</name>
    <name type="synonym">Togninia minima</name>
    <dbReference type="NCBI Taxonomy" id="1286976"/>
    <lineage>
        <taxon>Eukaryota</taxon>
        <taxon>Fungi</taxon>
        <taxon>Dikarya</taxon>
        <taxon>Ascomycota</taxon>
        <taxon>Pezizomycotina</taxon>
        <taxon>Sordariomycetes</taxon>
        <taxon>Sordariomycetidae</taxon>
        <taxon>Togniniales</taxon>
        <taxon>Togniniaceae</taxon>
        <taxon>Phaeoacremonium</taxon>
    </lineage>
</organism>
<dbReference type="InterPro" id="IPR001563">
    <property type="entry name" value="Peptidase_S10"/>
</dbReference>
<dbReference type="Proteomes" id="UP000014074">
    <property type="component" value="Unassembled WGS sequence"/>
</dbReference>
<dbReference type="KEGG" id="tmn:UCRPA7_2549"/>
<name>R8BRK7_PHAM7</name>
<evidence type="ECO:0000256" key="1">
    <source>
        <dbReference type="ARBA" id="ARBA00009431"/>
    </source>
</evidence>
<keyword evidence="7" id="KW-1185">Reference proteome</keyword>